<evidence type="ECO:0000256" key="4">
    <source>
        <dbReference type="ARBA" id="ARBA00022692"/>
    </source>
</evidence>
<dbReference type="Gene3D" id="1.10.357.20">
    <property type="entry name" value="SLC41 divalent cation transporters, integral membrane domain"/>
    <property type="match status" value="1"/>
</dbReference>
<dbReference type="InterPro" id="IPR006667">
    <property type="entry name" value="SLC41_membr_dom"/>
</dbReference>
<reference evidence="12" key="1">
    <citation type="journal article" date="2019" name="Int. J. Syst. Evol. Microbiol.">
        <title>The Global Catalogue of Microorganisms (GCM) 10K type strain sequencing project: providing services to taxonomists for standard genome sequencing and annotation.</title>
        <authorList>
            <consortium name="The Broad Institute Genomics Platform"/>
            <consortium name="The Broad Institute Genome Sequencing Center for Infectious Disease"/>
            <person name="Wu L."/>
            <person name="Ma J."/>
        </authorList>
    </citation>
    <scope>NUCLEOTIDE SEQUENCE [LARGE SCALE GENOMIC DNA]</scope>
    <source>
        <strain evidence="12">CCM 8749</strain>
    </source>
</reference>
<evidence type="ECO:0000313" key="11">
    <source>
        <dbReference type="EMBL" id="MFC5985964.1"/>
    </source>
</evidence>
<evidence type="ECO:0000313" key="12">
    <source>
        <dbReference type="Proteomes" id="UP001596250"/>
    </source>
</evidence>
<evidence type="ECO:0000256" key="3">
    <source>
        <dbReference type="ARBA" id="ARBA00022448"/>
    </source>
</evidence>
<keyword evidence="4 9" id="KW-0812">Transmembrane</keyword>
<feature type="transmembrane region" description="Helical" evidence="9">
    <location>
        <begin position="363"/>
        <end position="384"/>
    </location>
</feature>
<keyword evidence="7 9" id="KW-0472">Membrane</keyword>
<dbReference type="EMBL" id="JBHSQV010000034">
    <property type="protein sequence ID" value="MFC5985964.1"/>
    <property type="molecule type" value="Genomic_DNA"/>
</dbReference>
<organism evidence="11 12">
    <name type="scientific">Marinicrinis lubricantis</name>
    <dbReference type="NCBI Taxonomy" id="2086470"/>
    <lineage>
        <taxon>Bacteria</taxon>
        <taxon>Bacillati</taxon>
        <taxon>Bacillota</taxon>
        <taxon>Bacilli</taxon>
        <taxon>Bacillales</taxon>
        <taxon>Paenibacillaceae</taxon>
    </lineage>
</organism>
<proteinExistence type="inferred from homology"/>
<comment type="caution">
    <text evidence="11">The sequence shown here is derived from an EMBL/GenBank/DDBJ whole genome shotgun (WGS) entry which is preliminary data.</text>
</comment>
<dbReference type="SUPFAM" id="SSF54631">
    <property type="entry name" value="CBS-domain pair"/>
    <property type="match status" value="1"/>
</dbReference>
<feature type="domain" description="CBS" evidence="10">
    <location>
        <begin position="140"/>
        <end position="202"/>
    </location>
</feature>
<comment type="subcellular location">
    <subcellularLocation>
        <location evidence="9">Cell membrane</location>
        <topology evidence="9">Multi-pass membrane protein</topology>
    </subcellularLocation>
    <subcellularLocation>
        <location evidence="1">Membrane</location>
        <topology evidence="1">Multi-pass membrane protein</topology>
    </subcellularLocation>
</comment>
<dbReference type="SUPFAM" id="SSF161093">
    <property type="entry name" value="MgtE membrane domain-like"/>
    <property type="match status" value="1"/>
</dbReference>
<evidence type="ECO:0000256" key="2">
    <source>
        <dbReference type="ARBA" id="ARBA00009749"/>
    </source>
</evidence>
<dbReference type="Gene3D" id="1.25.60.10">
    <property type="entry name" value="MgtE N-terminal domain-like"/>
    <property type="match status" value="1"/>
</dbReference>
<dbReference type="PANTHER" id="PTHR43773">
    <property type="entry name" value="MAGNESIUM TRANSPORTER MGTE"/>
    <property type="match status" value="1"/>
</dbReference>
<feature type="transmembrane region" description="Helical" evidence="9">
    <location>
        <begin position="289"/>
        <end position="309"/>
    </location>
</feature>
<dbReference type="SMART" id="SM00116">
    <property type="entry name" value="CBS"/>
    <property type="match status" value="2"/>
</dbReference>
<dbReference type="Pfam" id="PF03448">
    <property type="entry name" value="MgtE_N"/>
    <property type="match status" value="1"/>
</dbReference>
<feature type="transmembrane region" description="Helical" evidence="9">
    <location>
        <begin position="390"/>
        <end position="417"/>
    </location>
</feature>
<evidence type="ECO:0000256" key="8">
    <source>
        <dbReference type="PROSITE-ProRule" id="PRU00703"/>
    </source>
</evidence>
<keyword evidence="3 9" id="KW-0813">Transport</keyword>
<comment type="subunit">
    <text evidence="9">Homodimer.</text>
</comment>
<dbReference type="Gene3D" id="3.10.580.10">
    <property type="entry name" value="CBS-domain"/>
    <property type="match status" value="1"/>
</dbReference>
<dbReference type="CDD" id="cd04606">
    <property type="entry name" value="CBS_pair_Mg_transporter"/>
    <property type="match status" value="1"/>
</dbReference>
<keyword evidence="8" id="KW-0129">CBS domain</keyword>
<evidence type="ECO:0000256" key="6">
    <source>
        <dbReference type="ARBA" id="ARBA00022989"/>
    </source>
</evidence>
<dbReference type="RefSeq" id="WP_379893259.1">
    <property type="nucleotide sequence ID" value="NZ_CBCSCT010000019.1"/>
</dbReference>
<dbReference type="InterPro" id="IPR046342">
    <property type="entry name" value="CBS_dom_sf"/>
</dbReference>
<feature type="transmembrane region" description="Helical" evidence="9">
    <location>
        <begin position="321"/>
        <end position="342"/>
    </location>
</feature>
<evidence type="ECO:0000259" key="10">
    <source>
        <dbReference type="PROSITE" id="PS51371"/>
    </source>
</evidence>
<name>A0ABW1ILM7_9BACL</name>
<feature type="transmembrane region" description="Helical" evidence="9">
    <location>
        <begin position="429"/>
        <end position="451"/>
    </location>
</feature>
<dbReference type="NCBIfam" id="TIGR00400">
    <property type="entry name" value="mgtE"/>
    <property type="match status" value="1"/>
</dbReference>
<dbReference type="Pfam" id="PF01769">
    <property type="entry name" value="MgtE"/>
    <property type="match status" value="1"/>
</dbReference>
<evidence type="ECO:0000256" key="1">
    <source>
        <dbReference type="ARBA" id="ARBA00004141"/>
    </source>
</evidence>
<keyword evidence="12" id="KW-1185">Reference proteome</keyword>
<dbReference type="Pfam" id="PF00571">
    <property type="entry name" value="CBS"/>
    <property type="match status" value="2"/>
</dbReference>
<evidence type="ECO:0000256" key="7">
    <source>
        <dbReference type="ARBA" id="ARBA00023136"/>
    </source>
</evidence>
<evidence type="ECO:0000256" key="5">
    <source>
        <dbReference type="ARBA" id="ARBA00022842"/>
    </source>
</evidence>
<dbReference type="InterPro" id="IPR006668">
    <property type="entry name" value="Mg_transptr_MgtE_intracell_dom"/>
</dbReference>
<dbReference type="InterPro" id="IPR036739">
    <property type="entry name" value="SLC41_membr_dom_sf"/>
</dbReference>
<dbReference type="PROSITE" id="PS51371">
    <property type="entry name" value="CBS"/>
    <property type="match status" value="2"/>
</dbReference>
<keyword evidence="6 9" id="KW-1133">Transmembrane helix</keyword>
<dbReference type="SMART" id="SM00924">
    <property type="entry name" value="MgtE_N"/>
    <property type="match status" value="1"/>
</dbReference>
<dbReference type="SUPFAM" id="SSF158791">
    <property type="entry name" value="MgtE N-terminal domain-like"/>
    <property type="match status" value="1"/>
</dbReference>
<feature type="domain" description="CBS" evidence="10">
    <location>
        <begin position="204"/>
        <end position="260"/>
    </location>
</feature>
<protein>
    <recommendedName>
        <fullName evidence="9">Magnesium transporter MgtE</fullName>
    </recommendedName>
</protein>
<dbReference type="Proteomes" id="UP001596250">
    <property type="component" value="Unassembled WGS sequence"/>
</dbReference>
<keyword evidence="9" id="KW-0479">Metal-binding</keyword>
<sequence>MHTTAHTDTIVFEIHQLLEQSKLKELHALLGELQPFDFAEIYELLPAPSKPKFVLQLDSRQLAMMIQELDLELQMEVLHYIGFERSPDVLDRMDNDDLADLLKELSFKEMEAFLSSMQKEESEYVQHLMKYDPETAGGIMTNRFVWIRNHYTVREAVDKLKAFAAYAENLFYMYVLDENKVLVGVVSYRDLLLAHLDDRIDEIMYRRVISVHVDTDQEEVARTIERYNFISVPVVDSDKHLLGIVTVDDVIDVIVHEAAEDIQKLSATGAGKKGIDFQTSVISASARRLPWLLLLLLLGMLSGSMIARFEETLERVVALTFFMPMIAGMTGNTGTQSLAIVIRGLGTERLHKGALIRLISRDFGVGLVLGLICGILIGIIAYIWQGSVMLSFVVSLSLLLTLVIGTLAGTLIPLLLYKLKIDPAIASGPLITTLNDLFSLFVYFGLATLFINQL</sequence>
<dbReference type="InterPro" id="IPR038076">
    <property type="entry name" value="MgtE_N_sf"/>
</dbReference>
<accession>A0ABW1ILM7</accession>
<dbReference type="InterPro" id="IPR000644">
    <property type="entry name" value="CBS_dom"/>
</dbReference>
<comment type="function">
    <text evidence="9">Acts as a magnesium transporter.</text>
</comment>
<dbReference type="InterPro" id="IPR006669">
    <property type="entry name" value="MgtE_transporter"/>
</dbReference>
<comment type="similarity">
    <text evidence="2 9">Belongs to the SLC41A transporter family.</text>
</comment>
<gene>
    <name evidence="11" type="primary">mgtE</name>
    <name evidence="11" type="ORF">ACFPXP_05900</name>
</gene>
<dbReference type="PANTHER" id="PTHR43773:SF1">
    <property type="entry name" value="MAGNESIUM TRANSPORTER MGTE"/>
    <property type="match status" value="1"/>
</dbReference>
<evidence type="ECO:0000256" key="9">
    <source>
        <dbReference type="RuleBase" id="RU362011"/>
    </source>
</evidence>
<keyword evidence="9" id="KW-1003">Cell membrane</keyword>
<keyword evidence="5 9" id="KW-0460">Magnesium</keyword>